<accession>A0ABX4I807</accession>
<dbReference type="EMBL" id="JXJT01000005">
    <property type="protein sequence ID" value="PCS04124.1"/>
    <property type="molecule type" value="Genomic_DNA"/>
</dbReference>
<proteinExistence type="predicted"/>
<protein>
    <submittedName>
        <fullName evidence="1">ATPase</fullName>
    </submittedName>
</protein>
<keyword evidence="2" id="KW-1185">Reference proteome</keyword>
<sequence length="64" mass="7291">MEKIYIRVSYLLSSAETAKREFASLESVNDSFPKLVLTLDPLQRGNDKGIRHLSLVDWILGIEN</sequence>
<name>A0ABX4I807_9LACT</name>
<dbReference type="Proteomes" id="UP000218979">
    <property type="component" value="Unassembled WGS sequence"/>
</dbReference>
<organism evidence="1 2">
    <name type="scientific">Pseudolactococcus chungangensis CAU 28 = DSM 22330</name>
    <dbReference type="NCBI Taxonomy" id="1122154"/>
    <lineage>
        <taxon>Bacteria</taxon>
        <taxon>Bacillati</taxon>
        <taxon>Bacillota</taxon>
        <taxon>Bacilli</taxon>
        <taxon>Lactobacillales</taxon>
        <taxon>Streptococcaceae</taxon>
        <taxon>Pseudolactococcus</taxon>
    </lineage>
</organism>
<dbReference type="RefSeq" id="WP_072353573.1">
    <property type="nucleotide sequence ID" value="NZ_FPKS01000005.1"/>
</dbReference>
<comment type="caution">
    <text evidence="1">The sequence shown here is derived from an EMBL/GenBank/DDBJ whole genome shotgun (WGS) entry which is preliminary data.</text>
</comment>
<gene>
    <name evidence="1" type="ORF">RR45_GL001715</name>
</gene>
<evidence type="ECO:0000313" key="2">
    <source>
        <dbReference type="Proteomes" id="UP000218979"/>
    </source>
</evidence>
<reference evidence="1 2" key="1">
    <citation type="submission" date="2014-12" db="EMBL/GenBank/DDBJ databases">
        <title>Draft genome sequences of 10 type strains of Lactococcus.</title>
        <authorList>
            <person name="Sun Z."/>
            <person name="Zhong Z."/>
            <person name="Liu W."/>
            <person name="Zhang W."/>
            <person name="Zhang H."/>
        </authorList>
    </citation>
    <scope>NUCLEOTIDE SEQUENCE [LARGE SCALE GENOMIC DNA]</scope>
    <source>
        <strain evidence="1 2">DSM 22330</strain>
    </source>
</reference>
<evidence type="ECO:0000313" key="1">
    <source>
        <dbReference type="EMBL" id="PCS04124.1"/>
    </source>
</evidence>